<dbReference type="AlphaFoldDB" id="A0A2P4QC99"/>
<dbReference type="Proteomes" id="UP000018888">
    <property type="component" value="Unassembled WGS sequence"/>
</dbReference>
<dbReference type="EMBL" id="AUPC02000063">
    <property type="protein sequence ID" value="POG75255.1"/>
    <property type="molecule type" value="Genomic_DNA"/>
</dbReference>
<gene>
    <name evidence="1" type="ORF">GLOIN_2v1568416</name>
</gene>
<evidence type="ECO:0000313" key="2">
    <source>
        <dbReference type="Proteomes" id="UP000018888"/>
    </source>
</evidence>
<accession>A0A2P4QC99</accession>
<evidence type="ECO:0000313" key="1">
    <source>
        <dbReference type="EMBL" id="POG75255.1"/>
    </source>
</evidence>
<comment type="caution">
    <text evidence="1">The sequence shown here is derived from an EMBL/GenBank/DDBJ whole genome shotgun (WGS) entry which is preliminary data.</text>
</comment>
<reference evidence="1 2" key="1">
    <citation type="journal article" date="2013" name="Proc. Natl. Acad. Sci. U.S.A.">
        <title>Genome of an arbuscular mycorrhizal fungus provides insight into the oldest plant symbiosis.</title>
        <authorList>
            <person name="Tisserant E."/>
            <person name="Malbreil M."/>
            <person name="Kuo A."/>
            <person name="Kohler A."/>
            <person name="Symeonidi A."/>
            <person name="Balestrini R."/>
            <person name="Charron P."/>
            <person name="Duensing N."/>
            <person name="Frei Dit Frey N."/>
            <person name="Gianinazzi-Pearson V."/>
            <person name="Gilbert L.B."/>
            <person name="Handa Y."/>
            <person name="Herr J.R."/>
            <person name="Hijri M."/>
            <person name="Koul R."/>
            <person name="Kawaguchi M."/>
            <person name="Krajinski F."/>
            <person name="Lammers P.J."/>
            <person name="Masclaux F.G."/>
            <person name="Murat C."/>
            <person name="Morin E."/>
            <person name="Ndikumana S."/>
            <person name="Pagni M."/>
            <person name="Petitpierre D."/>
            <person name="Requena N."/>
            <person name="Rosikiewicz P."/>
            <person name="Riley R."/>
            <person name="Saito K."/>
            <person name="San Clemente H."/>
            <person name="Shapiro H."/>
            <person name="van Tuinen D."/>
            <person name="Becard G."/>
            <person name="Bonfante P."/>
            <person name="Paszkowski U."/>
            <person name="Shachar-Hill Y.Y."/>
            <person name="Tuskan G.A."/>
            <person name="Young P.W."/>
            <person name="Sanders I.R."/>
            <person name="Henrissat B."/>
            <person name="Rensing S.A."/>
            <person name="Grigoriev I.V."/>
            <person name="Corradi N."/>
            <person name="Roux C."/>
            <person name="Martin F."/>
        </authorList>
    </citation>
    <scope>NUCLEOTIDE SEQUENCE [LARGE SCALE GENOMIC DNA]</scope>
    <source>
        <strain evidence="1 2">DAOM 197198</strain>
    </source>
</reference>
<name>A0A2P4QC99_RHIID</name>
<sequence>MELEKILFTRENTLILFYFAKVLYSAIEFKEFRGFNYVRFYFFKRKTQVLVLVFQNIIN</sequence>
<protein>
    <submittedName>
        <fullName evidence="1">Uncharacterized protein</fullName>
    </submittedName>
</protein>
<keyword evidence="2" id="KW-1185">Reference proteome</keyword>
<reference evidence="1 2" key="2">
    <citation type="journal article" date="2018" name="New Phytol.">
        <title>High intraspecific genome diversity in the model arbuscular mycorrhizal symbiont Rhizophagus irregularis.</title>
        <authorList>
            <person name="Chen E.C.H."/>
            <person name="Morin E."/>
            <person name="Beaudet D."/>
            <person name="Noel J."/>
            <person name="Yildirir G."/>
            <person name="Ndikumana S."/>
            <person name="Charron P."/>
            <person name="St-Onge C."/>
            <person name="Giorgi J."/>
            <person name="Kruger M."/>
            <person name="Marton T."/>
            <person name="Ropars J."/>
            <person name="Grigoriev I.V."/>
            <person name="Hainaut M."/>
            <person name="Henrissat B."/>
            <person name="Roux C."/>
            <person name="Martin F."/>
            <person name="Corradi N."/>
        </authorList>
    </citation>
    <scope>NUCLEOTIDE SEQUENCE [LARGE SCALE GENOMIC DNA]</scope>
    <source>
        <strain evidence="1 2">DAOM 197198</strain>
    </source>
</reference>
<organism evidence="1 2">
    <name type="scientific">Rhizophagus irregularis (strain DAOM 181602 / DAOM 197198 / MUCL 43194)</name>
    <name type="common">Arbuscular mycorrhizal fungus</name>
    <name type="synonym">Glomus intraradices</name>
    <dbReference type="NCBI Taxonomy" id="747089"/>
    <lineage>
        <taxon>Eukaryota</taxon>
        <taxon>Fungi</taxon>
        <taxon>Fungi incertae sedis</taxon>
        <taxon>Mucoromycota</taxon>
        <taxon>Glomeromycotina</taxon>
        <taxon>Glomeromycetes</taxon>
        <taxon>Glomerales</taxon>
        <taxon>Glomeraceae</taxon>
        <taxon>Rhizophagus</taxon>
    </lineage>
</organism>
<proteinExistence type="predicted"/>